<evidence type="ECO:0000256" key="6">
    <source>
        <dbReference type="ARBA" id="ARBA00037636"/>
    </source>
</evidence>
<evidence type="ECO:0000256" key="9">
    <source>
        <dbReference type="SAM" id="MobiDB-lite"/>
    </source>
</evidence>
<reference evidence="11" key="1">
    <citation type="submission" date="2025-08" db="UniProtKB">
        <authorList>
            <consortium name="Ensembl"/>
        </authorList>
    </citation>
    <scope>IDENTIFICATION</scope>
</reference>
<comment type="function">
    <text evidence="6">Negative feedback regulator that controls excessive innate immune responses. Regulates both Toll-like receptor 4 (TLR4) and DDX58/RIG1-like helicases (RLH) pathways. May inhibit the LTR pathway by direct interaction with TRAF6 and attenuation of NF-kappa-B activation. May negatively regulate the RLH pathway downstream from MAVS and upstream of NF-kappa-B and IRF3.</text>
</comment>
<dbReference type="InterPro" id="IPR051986">
    <property type="entry name" value="Innate_Immune_Apopt_Reg"/>
</dbReference>
<accession>A0A8D2JH00</accession>
<evidence type="ECO:0000313" key="11">
    <source>
        <dbReference type="Ensembl" id="ENSVKKP00000012652.1"/>
    </source>
</evidence>
<evidence type="ECO:0000256" key="2">
    <source>
        <dbReference type="ARBA" id="ARBA00022723"/>
    </source>
</evidence>
<keyword evidence="12" id="KW-1185">Reference proteome</keyword>
<protein>
    <recommendedName>
        <fullName evidence="7">TRAF-type zinc finger domain-containing protein 1</fullName>
    </recommendedName>
</protein>
<feature type="compositionally biased region" description="Polar residues" evidence="9">
    <location>
        <begin position="484"/>
        <end position="505"/>
    </location>
</feature>
<dbReference type="RefSeq" id="XP_044296778.1">
    <property type="nucleotide sequence ID" value="XM_044440843.1"/>
</dbReference>
<keyword evidence="2 8" id="KW-0479">Metal-binding</keyword>
<organism evidence="11 12">
    <name type="scientific">Varanus komodoensis</name>
    <name type="common">Komodo dragon</name>
    <dbReference type="NCBI Taxonomy" id="61221"/>
    <lineage>
        <taxon>Eukaryota</taxon>
        <taxon>Metazoa</taxon>
        <taxon>Chordata</taxon>
        <taxon>Craniata</taxon>
        <taxon>Vertebrata</taxon>
        <taxon>Euteleostomi</taxon>
        <taxon>Lepidosauria</taxon>
        <taxon>Squamata</taxon>
        <taxon>Bifurcata</taxon>
        <taxon>Unidentata</taxon>
        <taxon>Episquamata</taxon>
        <taxon>Toxicofera</taxon>
        <taxon>Anguimorpha</taxon>
        <taxon>Paleoanguimorpha</taxon>
        <taxon>Varanoidea</taxon>
        <taxon>Varanidae</taxon>
        <taxon>Varanus</taxon>
    </lineage>
</organism>
<dbReference type="OMA" id="AHQSSEC"/>
<evidence type="ECO:0000256" key="3">
    <source>
        <dbReference type="ARBA" id="ARBA00022771"/>
    </source>
</evidence>
<evidence type="ECO:0000256" key="1">
    <source>
        <dbReference type="ARBA" id="ARBA00022553"/>
    </source>
</evidence>
<dbReference type="PANTHER" id="PTHR16295">
    <property type="entry name" value="TRAF-TYPE ZINC FINGER PROTEIN-RELATED"/>
    <property type="match status" value="1"/>
</dbReference>
<evidence type="ECO:0000256" key="7">
    <source>
        <dbReference type="ARBA" id="ARBA00040410"/>
    </source>
</evidence>
<dbReference type="Proteomes" id="UP000694545">
    <property type="component" value="Unplaced"/>
</dbReference>
<evidence type="ECO:0000259" key="10">
    <source>
        <dbReference type="PROSITE" id="PS50145"/>
    </source>
</evidence>
<dbReference type="InterPro" id="IPR001293">
    <property type="entry name" value="Znf_TRAF"/>
</dbReference>
<keyword evidence="5" id="KW-0007">Acetylation</keyword>
<dbReference type="AlphaFoldDB" id="A0A8D2JH00"/>
<feature type="zinc finger region" description="TRAF-type" evidence="8">
    <location>
        <begin position="29"/>
        <end position="104"/>
    </location>
</feature>
<feature type="region of interest" description="Disordered" evidence="9">
    <location>
        <begin position="455"/>
        <end position="587"/>
    </location>
</feature>
<dbReference type="InterPro" id="IPR013083">
    <property type="entry name" value="Znf_RING/FYVE/PHD"/>
</dbReference>
<feature type="compositionally biased region" description="Low complexity" evidence="9">
    <location>
        <begin position="408"/>
        <end position="418"/>
    </location>
</feature>
<name>A0A8D2JH00_VARKO</name>
<dbReference type="PANTHER" id="PTHR16295:SF19">
    <property type="entry name" value="TRAF-TYPE ZINC FINGER DOMAIN-CONTAINING PROTEIN 1"/>
    <property type="match status" value="1"/>
</dbReference>
<evidence type="ECO:0000313" key="12">
    <source>
        <dbReference type="Proteomes" id="UP000694545"/>
    </source>
</evidence>
<evidence type="ECO:0000256" key="5">
    <source>
        <dbReference type="ARBA" id="ARBA00022990"/>
    </source>
</evidence>
<dbReference type="Gene3D" id="3.30.40.10">
    <property type="entry name" value="Zinc/RING finger domain, C3HC4 (zinc finger)"/>
    <property type="match status" value="2"/>
</dbReference>
<dbReference type="GeneID" id="123028679"/>
<dbReference type="GO" id="GO:0045824">
    <property type="term" value="P:negative regulation of innate immune response"/>
    <property type="evidence" value="ECO:0007669"/>
    <property type="project" value="TreeGrafter"/>
</dbReference>
<dbReference type="PROSITE" id="PS50145">
    <property type="entry name" value="ZF_TRAF"/>
    <property type="match status" value="1"/>
</dbReference>
<dbReference type="GO" id="GO:0008270">
    <property type="term" value="F:zinc ion binding"/>
    <property type="evidence" value="ECO:0007669"/>
    <property type="project" value="UniProtKB-KW"/>
</dbReference>
<keyword evidence="1" id="KW-0597">Phosphoprotein</keyword>
<evidence type="ECO:0000256" key="4">
    <source>
        <dbReference type="ARBA" id="ARBA00022833"/>
    </source>
</evidence>
<dbReference type="Ensembl" id="ENSVKKT00000012956.1">
    <property type="protein sequence ID" value="ENSVKKP00000012652.1"/>
    <property type="gene ID" value="ENSVKKG00000008782.1"/>
</dbReference>
<evidence type="ECO:0000256" key="8">
    <source>
        <dbReference type="PROSITE-ProRule" id="PRU00207"/>
    </source>
</evidence>
<feature type="compositionally biased region" description="Basic and acidic residues" evidence="9">
    <location>
        <begin position="428"/>
        <end position="439"/>
    </location>
</feature>
<feature type="region of interest" description="Disordered" evidence="9">
    <location>
        <begin position="408"/>
        <end position="443"/>
    </location>
</feature>
<feature type="domain" description="TRAF-type" evidence="10">
    <location>
        <begin position="29"/>
        <end position="104"/>
    </location>
</feature>
<reference evidence="11" key="2">
    <citation type="submission" date="2025-09" db="UniProtKB">
        <authorList>
            <consortium name="Ensembl"/>
        </authorList>
    </citation>
    <scope>IDENTIFICATION</scope>
</reference>
<keyword evidence="4 8" id="KW-0862">Zinc</keyword>
<dbReference type="CTD" id="10906"/>
<sequence length="587" mass="64885">MAAVAEEERDTRPCSNCKKDIPVANAAIHEIHCSRNIRMCPVCMEPFPKSEMRSHLQLVHEQVTCKCSRKMERGLLQGHMASECPLRPVTCQHCEIELAFSKLQEHEDYCGARTERCGRCGRNVMLRDLKRHPEDCAKQAEEVRDPQAKSCLNSKAIFRTVPTSRNNVHPDVAVGSLPRVSRIPESRLYNYLSGDQLPRELGRRGVVLPHEQDRAHLGKLTTPPPFGGEPDDYNLDYLLALSLQHEHSSCEPRGIEDPRDLWTSILPPRTRPAENVEVARGSSIFSQDLPMPPDVSERSPAEILLPCEFCEELFPEGELILHQTGCSPSSALASFSKSSAFIPQSERLWALWEQLQKGRSQSPEGGSERRPLQPESCGCLMLPCEFCGVQLEEEILFHHQDQCDLRPATATPSAGGAPLREGAQARPATERAESPDPPRRRLRHQGEVSPQYLEELSPQNSPGAPQLVQGSCPRATQVAVRRIQLTSPNNLRENHTGPSRAQNSKDLGGGCGRLPSRGQDDRAAGPQAPRASAPSFPPSIYEPSFPGTIPTRPSLMNEGGRSLARAAHGSSTKAKPWCAESNYPDNE</sequence>
<gene>
    <name evidence="11" type="primary">TRAFD1</name>
</gene>
<keyword evidence="3 8" id="KW-0863">Zinc-finger</keyword>
<dbReference type="InterPro" id="IPR049439">
    <property type="entry name" value="TRAFD1-XIAF1_Znf"/>
</dbReference>
<dbReference type="Pfam" id="PF21366">
    <property type="entry name" value="TRAFD1-XIAF1_ZnF"/>
    <property type="match status" value="1"/>
</dbReference>
<proteinExistence type="predicted"/>
<dbReference type="GO" id="GO:0005739">
    <property type="term" value="C:mitochondrion"/>
    <property type="evidence" value="ECO:0007669"/>
    <property type="project" value="TreeGrafter"/>
</dbReference>